<dbReference type="Gene3D" id="3.40.1010.10">
    <property type="entry name" value="Cobalt-precorrin-4 Transmethylase, Domain 1"/>
    <property type="match status" value="1"/>
</dbReference>
<dbReference type="SUPFAM" id="SSF53790">
    <property type="entry name" value="Tetrapyrrole methylase"/>
    <property type="match status" value="1"/>
</dbReference>
<dbReference type="PANTHER" id="PTHR47036:SF1">
    <property type="entry name" value="COBALT-FACTOR III C(17)-METHYLTRANSFERASE-RELATED"/>
    <property type="match status" value="1"/>
</dbReference>
<dbReference type="InterPro" id="IPR035996">
    <property type="entry name" value="4pyrrol_Methylase_sf"/>
</dbReference>
<dbReference type="InterPro" id="IPR014776">
    <property type="entry name" value="4pyrrole_Mease_sub2"/>
</dbReference>
<dbReference type="InterPro" id="IPR006363">
    <property type="entry name" value="Cbl_synth_CobJ/CibH_dom"/>
</dbReference>
<dbReference type="NCBIfam" id="TIGR01466">
    <property type="entry name" value="cobJ_cbiH"/>
    <property type="match status" value="1"/>
</dbReference>
<keyword evidence="5" id="KW-0949">S-adenosyl-L-methionine</keyword>
<dbReference type="InterPro" id="IPR051810">
    <property type="entry name" value="Precorrin_MeTrfase"/>
</dbReference>
<dbReference type="Proteomes" id="UP000194946">
    <property type="component" value="Unassembled WGS sequence"/>
</dbReference>
<dbReference type="GO" id="GO:0009236">
    <property type="term" value="P:cobalamin biosynthetic process"/>
    <property type="evidence" value="ECO:0007669"/>
    <property type="project" value="UniProtKB-UniPathway"/>
</dbReference>
<dbReference type="EMBL" id="JOPB01000007">
    <property type="protein sequence ID" value="OUI78450.1"/>
    <property type="molecule type" value="Genomic_DNA"/>
</dbReference>
<dbReference type="EC" id="2.1.1.131" evidence="7"/>
<keyword evidence="2" id="KW-0169">Cobalamin biosynthesis</keyword>
<dbReference type="UniPathway" id="UPA00148"/>
<evidence type="ECO:0000313" key="7">
    <source>
        <dbReference type="EMBL" id="OUI78450.1"/>
    </source>
</evidence>
<keyword evidence="4 7" id="KW-0808">Transferase</keyword>
<evidence type="ECO:0000256" key="2">
    <source>
        <dbReference type="ARBA" id="ARBA00022573"/>
    </source>
</evidence>
<comment type="caution">
    <text evidence="7">The sequence shown here is derived from an EMBL/GenBank/DDBJ whole genome shotgun (WGS) entry which is preliminary data.</text>
</comment>
<gene>
    <name evidence="7" type="ORF">HK18_10550</name>
</gene>
<evidence type="ECO:0000256" key="3">
    <source>
        <dbReference type="ARBA" id="ARBA00022603"/>
    </source>
</evidence>
<dbReference type="AlphaFoldDB" id="A0A251ZUX2"/>
<evidence type="ECO:0000256" key="4">
    <source>
        <dbReference type="ARBA" id="ARBA00022679"/>
    </source>
</evidence>
<dbReference type="RefSeq" id="WP_086632451.1">
    <property type="nucleotide sequence ID" value="NZ_JOPB01000007.1"/>
</dbReference>
<dbReference type="GO" id="GO:0032259">
    <property type="term" value="P:methylation"/>
    <property type="evidence" value="ECO:0007669"/>
    <property type="project" value="UniProtKB-KW"/>
</dbReference>
<dbReference type="Pfam" id="PF00590">
    <property type="entry name" value="TP_methylase"/>
    <property type="match status" value="1"/>
</dbReference>
<dbReference type="InterPro" id="IPR014777">
    <property type="entry name" value="4pyrrole_Mease_sub1"/>
</dbReference>
<reference evidence="8" key="1">
    <citation type="submission" date="2014-06" db="EMBL/GenBank/DDBJ databases">
        <authorList>
            <person name="Winans N.J."/>
            <person name="Newell P.D."/>
            <person name="Douglas A.E."/>
        </authorList>
    </citation>
    <scope>NUCLEOTIDE SEQUENCE [LARGE SCALE GENOMIC DNA]</scope>
    <source>
        <strain evidence="8">DmL_052</strain>
    </source>
</reference>
<evidence type="ECO:0000256" key="1">
    <source>
        <dbReference type="ARBA" id="ARBA00004953"/>
    </source>
</evidence>
<accession>A0A251ZUX2</accession>
<sequence length="250" mass="27578">MSGHVYIIGIGPGDQKLQTIEVANLLPTLTDLVGYGPYVQRVQAPDTIRKHISDNREELDRARHALMLAQQGHRVGVVSSGDAGVFAMASAVFEAIDYGEPPFKEIEVTVLPGISAMFAAASRLGAPLGHDFCAISLSDNLKPWEIILKRLRLAAQADFVIALYNAVSKARPWQLDTAFDLLREELSLDIPVAFCQAISRENEHIEITSLKEAKASMGNMQTLVLIGSRYSKLLTTQKKTWFYTPRSLKL</sequence>
<evidence type="ECO:0000313" key="8">
    <source>
        <dbReference type="Proteomes" id="UP000194946"/>
    </source>
</evidence>
<comment type="pathway">
    <text evidence="1">Cofactor biosynthesis; adenosylcobalamin biosynthesis.</text>
</comment>
<feature type="domain" description="Tetrapyrrole methylase" evidence="6">
    <location>
        <begin position="4"/>
        <end position="213"/>
    </location>
</feature>
<dbReference type="PANTHER" id="PTHR47036">
    <property type="entry name" value="COBALT-FACTOR III C(17)-METHYLTRANSFERASE-RELATED"/>
    <property type="match status" value="1"/>
</dbReference>
<protein>
    <submittedName>
        <fullName evidence="7">Precorrin-3B C17-methyltransferase</fullName>
        <ecNumber evidence="7">2.1.1.131</ecNumber>
    </submittedName>
</protein>
<dbReference type="InterPro" id="IPR000878">
    <property type="entry name" value="4pyrrol_Mease"/>
</dbReference>
<keyword evidence="8" id="KW-1185">Reference proteome</keyword>
<organism evidence="7 8">
    <name type="scientific">Commensalibacter intestini</name>
    <dbReference type="NCBI Taxonomy" id="479936"/>
    <lineage>
        <taxon>Bacteria</taxon>
        <taxon>Pseudomonadati</taxon>
        <taxon>Pseudomonadota</taxon>
        <taxon>Alphaproteobacteria</taxon>
        <taxon>Acetobacterales</taxon>
        <taxon>Acetobacteraceae</taxon>
    </lineage>
</organism>
<keyword evidence="3 7" id="KW-0489">Methyltransferase</keyword>
<dbReference type="Gene3D" id="3.30.950.10">
    <property type="entry name" value="Methyltransferase, Cobalt-precorrin-4 Transmethylase, Domain 2"/>
    <property type="match status" value="1"/>
</dbReference>
<dbReference type="GO" id="GO:0030789">
    <property type="term" value="F:precorrin-3B C17-methyltransferase activity"/>
    <property type="evidence" value="ECO:0007669"/>
    <property type="project" value="UniProtKB-EC"/>
</dbReference>
<proteinExistence type="predicted"/>
<evidence type="ECO:0000259" key="6">
    <source>
        <dbReference type="Pfam" id="PF00590"/>
    </source>
</evidence>
<evidence type="ECO:0000256" key="5">
    <source>
        <dbReference type="ARBA" id="ARBA00022691"/>
    </source>
</evidence>
<name>A0A251ZUX2_9PROT</name>
<dbReference type="CDD" id="cd11646">
    <property type="entry name" value="Precorrin_3B_C17_MT"/>
    <property type="match status" value="1"/>
</dbReference>